<feature type="transmembrane region" description="Helical" evidence="3">
    <location>
        <begin position="65"/>
        <end position="82"/>
    </location>
</feature>
<dbReference type="PANTHER" id="PTHR31618:SF1">
    <property type="entry name" value="EF-HAND DOMAIN-CONTAINING PROTEIN"/>
    <property type="match status" value="1"/>
</dbReference>
<comment type="similarity">
    <text evidence="2">Belongs to the MscS (TC 1.A.23) family.</text>
</comment>
<dbReference type="InterPro" id="IPR016688">
    <property type="entry name" value="MscS-like_plants/fungi"/>
</dbReference>
<dbReference type="SUPFAM" id="SSF50182">
    <property type="entry name" value="Sm-like ribonucleoproteins"/>
    <property type="match status" value="1"/>
</dbReference>
<evidence type="ECO:0000313" key="6">
    <source>
        <dbReference type="Proteomes" id="UP001497744"/>
    </source>
</evidence>
<keyword evidence="3" id="KW-0812">Transmembrane</keyword>
<dbReference type="InterPro" id="IPR010920">
    <property type="entry name" value="LSM_dom_sf"/>
</dbReference>
<feature type="transmembrane region" description="Helical" evidence="3">
    <location>
        <begin position="141"/>
        <end position="160"/>
    </location>
</feature>
<accession>A0AAV4LXS2</accession>
<dbReference type="GO" id="GO:0005886">
    <property type="term" value="C:plasma membrane"/>
    <property type="evidence" value="ECO:0007669"/>
    <property type="project" value="TreeGrafter"/>
</dbReference>
<dbReference type="InterPro" id="IPR006685">
    <property type="entry name" value="MscS_channel_2nd"/>
</dbReference>
<dbReference type="GO" id="GO:0006820">
    <property type="term" value="P:monoatomic anion transport"/>
    <property type="evidence" value="ECO:0007669"/>
    <property type="project" value="TreeGrafter"/>
</dbReference>
<dbReference type="AlphaFoldDB" id="A0AAV4LXS2"/>
<sequence>MESSDNEEEVVGGARDVVFAPTSAGKTHTFVHDTYEEDEEEEDEPKRACVWFRNIIKTFFPDRQVPVWFGISAGIILVYGLFNFQNYTVDLDNKSNVSNYTINGIWCLNFILMGNMLMHLGAMVVRFVVISLLIKLHCSRNAYVFAMISMFDPAFFYVLWAATQGVVWQILVSRVKGTAGIFCIDVPFLPDFVTKRLIFREDTLTWISCAIHMHIILAIRCVALSIISFAFELNLLVNSNEVLKKYLKLYTNIRKFNIDWLSLVMSQPELVSKLKTAFARERYRDKIFPVIERSHLETGEFKNKHALQLLSGSHDTEYMQYFSTKQDLSVPSESADVMVEQSTTSAFSNWLLIYYVIRVPPVVSLLHQDITLKGNNMVSACATLLFEQMFATLTQLGSLTPDSGLDASPRHSILDDKVPCSAAPPSISGDSTVSASRSTVLITDVEPSNDGCRAKSCVLEQSIEAAATPRRKTDHISLKATPSYRVVERKSDVISQGAKMPKTTAWLRPSALKGRSKNHRAISVLNLQEFRSSFVDVAEREGGEAEDPANIVAPDYQFNSGKDDDTRFLSTEQMRTFLVPEECDTIMSLLDLSGHGKINISMMHQALQNLYSTRKKFKNNIKGQDSVFTVLSRLLSVATWLLSIVTMAFLGGITAEAIVVSGAALLSAITVALSYLYTNFMTSVIFVAFSNPYNVGDRVRLNDGEPLTVKKIKTYTTEFVTILGKVLVYQNAILSTMKITNESRAARATFSFEFKVGAKTTAEQLRGLEMHLATTCNARPNDFVKDSAIIYYTEFNPGHCINLCIWATCVESWGNWHRIFLLKSEVMEITLRYCRDSGIGYVMPAQPMTFPQQLSIRSVPKKDVHPAGKHP</sequence>
<evidence type="ECO:0000256" key="1">
    <source>
        <dbReference type="ARBA" id="ARBA00004141"/>
    </source>
</evidence>
<protein>
    <submittedName>
        <fullName evidence="5">Mechanosensitive ion channel protein 10</fullName>
    </submittedName>
</protein>
<feature type="domain" description="Mechanosensitive ion channel MscS" evidence="4">
    <location>
        <begin position="679"/>
        <end position="744"/>
    </location>
</feature>
<feature type="transmembrane region" description="Helical" evidence="3">
    <location>
        <begin position="210"/>
        <end position="231"/>
    </location>
</feature>
<dbReference type="EMBL" id="BPLF01000003">
    <property type="protein sequence ID" value="GIX64437.1"/>
    <property type="molecule type" value="Genomic_DNA"/>
</dbReference>
<keyword evidence="3" id="KW-1133">Transmembrane helix</keyword>
<comment type="caution">
    <text evidence="5">The sequence shown here is derived from an EMBL/GenBank/DDBJ whole genome shotgun (WGS) entry which is preliminary data.</text>
</comment>
<dbReference type="PANTHER" id="PTHR31618">
    <property type="entry name" value="MECHANOSENSITIVE ION CHANNEL PROTEIN 5"/>
    <property type="match status" value="1"/>
</dbReference>
<organism evidence="5 6">
    <name type="scientific">Babesia caballi</name>
    <dbReference type="NCBI Taxonomy" id="5871"/>
    <lineage>
        <taxon>Eukaryota</taxon>
        <taxon>Sar</taxon>
        <taxon>Alveolata</taxon>
        <taxon>Apicomplexa</taxon>
        <taxon>Aconoidasida</taxon>
        <taxon>Piroplasmida</taxon>
        <taxon>Babesiidae</taxon>
        <taxon>Babesia</taxon>
    </lineage>
</organism>
<evidence type="ECO:0000256" key="3">
    <source>
        <dbReference type="SAM" id="Phobius"/>
    </source>
</evidence>
<gene>
    <name evidence="5" type="ORF">BcabD6B2_38720</name>
</gene>
<evidence type="ECO:0000256" key="2">
    <source>
        <dbReference type="ARBA" id="ARBA00008017"/>
    </source>
</evidence>
<dbReference type="Pfam" id="PF00924">
    <property type="entry name" value="MS_channel_2nd"/>
    <property type="match status" value="1"/>
</dbReference>
<reference evidence="5 6" key="1">
    <citation type="submission" date="2021-06" db="EMBL/GenBank/DDBJ databases">
        <title>Genome sequence of Babesia caballi.</title>
        <authorList>
            <person name="Yamagishi J."/>
            <person name="Kidaka T."/>
            <person name="Ochi A."/>
        </authorList>
    </citation>
    <scope>NUCLEOTIDE SEQUENCE [LARGE SCALE GENOMIC DNA]</scope>
    <source>
        <strain evidence="5">USDA-D6B2</strain>
    </source>
</reference>
<keyword evidence="6" id="KW-1185">Reference proteome</keyword>
<dbReference type="GO" id="GO:0008381">
    <property type="term" value="F:mechanosensitive monoatomic ion channel activity"/>
    <property type="evidence" value="ECO:0007669"/>
    <property type="project" value="TreeGrafter"/>
</dbReference>
<name>A0AAV4LXS2_BABCB</name>
<dbReference type="Proteomes" id="UP001497744">
    <property type="component" value="Unassembled WGS sequence"/>
</dbReference>
<comment type="subcellular location">
    <subcellularLocation>
        <location evidence="1">Membrane</location>
        <topology evidence="1">Multi-pass membrane protein</topology>
    </subcellularLocation>
</comment>
<evidence type="ECO:0000259" key="4">
    <source>
        <dbReference type="Pfam" id="PF00924"/>
    </source>
</evidence>
<dbReference type="RefSeq" id="XP_067716506.1">
    <property type="nucleotide sequence ID" value="XM_067860405.1"/>
</dbReference>
<feature type="transmembrane region" description="Helical" evidence="3">
    <location>
        <begin position="657"/>
        <end position="677"/>
    </location>
</feature>
<proteinExistence type="inferred from homology"/>
<feature type="transmembrane region" description="Helical" evidence="3">
    <location>
        <begin position="102"/>
        <end position="129"/>
    </location>
</feature>
<dbReference type="GeneID" id="94195918"/>
<evidence type="ECO:0000313" key="5">
    <source>
        <dbReference type="EMBL" id="GIX64437.1"/>
    </source>
</evidence>
<keyword evidence="3" id="KW-0472">Membrane</keyword>
<feature type="transmembrane region" description="Helical" evidence="3">
    <location>
        <begin position="630"/>
        <end position="650"/>
    </location>
</feature>